<gene>
    <name evidence="1" type="ORF">LCGC14_2445960</name>
</gene>
<protein>
    <submittedName>
        <fullName evidence="1">Uncharacterized protein</fullName>
    </submittedName>
</protein>
<proteinExistence type="predicted"/>
<accession>A0A0F9BHQ3</accession>
<reference evidence="1" key="1">
    <citation type="journal article" date="2015" name="Nature">
        <title>Complex archaea that bridge the gap between prokaryotes and eukaryotes.</title>
        <authorList>
            <person name="Spang A."/>
            <person name="Saw J.H."/>
            <person name="Jorgensen S.L."/>
            <person name="Zaremba-Niedzwiedzka K."/>
            <person name="Martijn J."/>
            <person name="Lind A.E."/>
            <person name="van Eijk R."/>
            <person name="Schleper C."/>
            <person name="Guy L."/>
            <person name="Ettema T.J."/>
        </authorList>
    </citation>
    <scope>NUCLEOTIDE SEQUENCE</scope>
</reference>
<sequence length="39" mass="4093">MPYVGASLADGQLPDTVGTLFTATVSTIIRSFDVYNDGV</sequence>
<evidence type="ECO:0000313" key="1">
    <source>
        <dbReference type="EMBL" id="KKL21389.1"/>
    </source>
</evidence>
<dbReference type="AlphaFoldDB" id="A0A0F9BHQ3"/>
<organism evidence="1">
    <name type="scientific">marine sediment metagenome</name>
    <dbReference type="NCBI Taxonomy" id="412755"/>
    <lineage>
        <taxon>unclassified sequences</taxon>
        <taxon>metagenomes</taxon>
        <taxon>ecological metagenomes</taxon>
    </lineage>
</organism>
<name>A0A0F9BHQ3_9ZZZZ</name>
<dbReference type="EMBL" id="LAZR01037750">
    <property type="protein sequence ID" value="KKL21389.1"/>
    <property type="molecule type" value="Genomic_DNA"/>
</dbReference>
<comment type="caution">
    <text evidence="1">The sequence shown here is derived from an EMBL/GenBank/DDBJ whole genome shotgun (WGS) entry which is preliminary data.</text>
</comment>